<proteinExistence type="predicted"/>
<evidence type="ECO:0000313" key="3">
    <source>
        <dbReference type="Proteomes" id="UP000631653"/>
    </source>
</evidence>
<protein>
    <recommendedName>
        <fullName evidence="4">Zinc finger/thioredoxin putative domain-containing protein</fullName>
    </recommendedName>
</protein>
<evidence type="ECO:0008006" key="4">
    <source>
        <dbReference type="Google" id="ProtNLM"/>
    </source>
</evidence>
<dbReference type="EMBL" id="WOSY01000001">
    <property type="protein sequence ID" value="NHN87153.1"/>
    <property type="molecule type" value="Genomic_DNA"/>
</dbReference>
<dbReference type="Proteomes" id="UP000631653">
    <property type="component" value="Unassembled WGS sequence"/>
</dbReference>
<dbReference type="RefSeq" id="WP_173568451.1">
    <property type="nucleotide sequence ID" value="NZ_WOSY01000001.1"/>
</dbReference>
<sequence>MLIVCPSCGIKYNVPASYLSKDRTLKCASCGESWLVQAIREPAVETAAPPVALKSEETSVPPAAPAEPAVTPEPAAPSPDQPEAVAESRPIAPDPQASFAPTIPETPPAKEDPAPADVIAAPQPEPASALPVEAAETRPPAAVITEEQPQAQTPAEPAAAEPAVAEPVPVSSPSIEKPSEPLAAHEPEPAEAFHEDEHPEEAVVPASPTHLTQPPEDTAHEPFTSFLDETPKPIEVPFRISDEDSAFHEAPREPEPAPTPEPTPAVPPAPTRRYEAPGPAQDEHDEKPFSFLDLPGTIGAADTTEITPQKGAQPPHQPESPESEAPSSSYIWDEKDLDSHFGQTEWQADNVSVHEGLAGETEELDHLDFESLHESEEHLEGGADVPWARSPHHEADHQEGNAEPQDVNGIPDDRFDEVIGRIRATRNRNPEVDAQGTPPHRTGHEDSAFPHDTDPDEASGGPWVPAWDRAIESAETELDDGESDHEPIWAVHSEEKAKPTEEEAPATQQDMPAAPVPAIVGEEEAARHVTPAIDISSRLRSDILSRSPSRVPGKTGAVIESQQFWKKAWIASGVCAVIGLGACVHWFSALSHIWPALSLL</sequence>
<feature type="compositionally biased region" description="Low complexity" evidence="1">
    <location>
        <begin position="50"/>
        <end position="73"/>
    </location>
</feature>
<comment type="caution">
    <text evidence="2">The sequence shown here is derived from an EMBL/GenBank/DDBJ whole genome shotgun (WGS) entry which is preliminary data.</text>
</comment>
<feature type="compositionally biased region" description="Basic and acidic residues" evidence="1">
    <location>
        <begin position="364"/>
        <end position="381"/>
    </location>
</feature>
<organism evidence="2 3">
    <name type="scientific">Acetobacter conturbans</name>
    <dbReference type="NCBI Taxonomy" id="1737472"/>
    <lineage>
        <taxon>Bacteria</taxon>
        <taxon>Pseudomonadati</taxon>
        <taxon>Pseudomonadota</taxon>
        <taxon>Alphaproteobacteria</taxon>
        <taxon>Acetobacterales</taxon>
        <taxon>Acetobacteraceae</taxon>
        <taxon>Acetobacter</taxon>
    </lineage>
</organism>
<feature type="region of interest" description="Disordered" evidence="1">
    <location>
        <begin position="50"/>
        <end position="464"/>
    </location>
</feature>
<accession>A0ABX0JYM9</accession>
<evidence type="ECO:0000313" key="2">
    <source>
        <dbReference type="EMBL" id="NHN87153.1"/>
    </source>
</evidence>
<name>A0ABX0JYM9_9PROT</name>
<feature type="compositionally biased region" description="Basic and acidic residues" evidence="1">
    <location>
        <begin position="442"/>
        <end position="453"/>
    </location>
</feature>
<feature type="compositionally biased region" description="Polar residues" evidence="1">
    <location>
        <begin position="341"/>
        <end position="350"/>
    </location>
</feature>
<feature type="compositionally biased region" description="Pro residues" evidence="1">
    <location>
        <begin position="256"/>
        <end position="270"/>
    </location>
</feature>
<evidence type="ECO:0000256" key="1">
    <source>
        <dbReference type="SAM" id="MobiDB-lite"/>
    </source>
</evidence>
<feature type="compositionally biased region" description="Basic and acidic residues" evidence="1">
    <location>
        <begin position="177"/>
        <end position="201"/>
    </location>
</feature>
<feature type="compositionally biased region" description="Low complexity" evidence="1">
    <location>
        <begin position="146"/>
        <end position="176"/>
    </location>
</feature>
<reference evidence="2 3" key="1">
    <citation type="journal article" date="2020" name="Int. J. Syst. Evol. Microbiol.">
        <title>Novel acetic acid bacteria from cider fermentations: Acetobacter conturbans sp. nov. and Acetobacter fallax sp. nov.</title>
        <authorList>
            <person name="Sombolestani A.S."/>
            <person name="Cleenwerck I."/>
            <person name="Cnockaert M."/>
            <person name="Borremans W."/>
            <person name="Wieme A.D."/>
            <person name="De Vuyst L."/>
            <person name="Vandamme P."/>
        </authorList>
    </citation>
    <scope>NUCLEOTIDE SEQUENCE [LARGE SCALE GENOMIC DNA]</scope>
    <source>
        <strain evidence="2 3">LMG 1627</strain>
    </source>
</reference>
<keyword evidence="3" id="KW-1185">Reference proteome</keyword>
<gene>
    <name evidence="2" type="ORF">GOB81_00680</name>
</gene>
<feature type="compositionally biased region" description="Basic and acidic residues" evidence="1">
    <location>
        <begin position="391"/>
        <end position="400"/>
    </location>
</feature>
<feature type="compositionally biased region" description="Basic and acidic residues" evidence="1">
    <location>
        <begin position="411"/>
        <end position="420"/>
    </location>
</feature>
<feature type="compositionally biased region" description="Basic and acidic residues" evidence="1">
    <location>
        <begin position="240"/>
        <end position="255"/>
    </location>
</feature>